<dbReference type="Proteomes" id="UP000026915">
    <property type="component" value="Chromosome 3"/>
</dbReference>
<protein>
    <submittedName>
        <fullName evidence="1">Uncharacterized protein</fullName>
    </submittedName>
</protein>
<dbReference type="HOGENOM" id="CLU_2578678_0_0_1"/>
<gene>
    <name evidence="1" type="ORF">TCM_013906</name>
</gene>
<proteinExistence type="predicted"/>
<dbReference type="EMBL" id="CM001881">
    <property type="protein sequence ID" value="EOY21785.1"/>
    <property type="molecule type" value="Genomic_DNA"/>
</dbReference>
<accession>A0A061FW97</accession>
<dbReference type="Gramene" id="EOY21785">
    <property type="protein sequence ID" value="EOY21785"/>
    <property type="gene ID" value="TCM_013906"/>
</dbReference>
<name>A0A061FW97_THECC</name>
<evidence type="ECO:0000313" key="1">
    <source>
        <dbReference type="EMBL" id="EOY21785.1"/>
    </source>
</evidence>
<evidence type="ECO:0000313" key="2">
    <source>
        <dbReference type="Proteomes" id="UP000026915"/>
    </source>
</evidence>
<reference evidence="1 2" key="1">
    <citation type="journal article" date="2013" name="Genome Biol.">
        <title>The genome sequence of the most widely cultivated cacao type and its use to identify candidate genes regulating pod color.</title>
        <authorList>
            <person name="Motamayor J.C."/>
            <person name="Mockaitis K."/>
            <person name="Schmutz J."/>
            <person name="Haiminen N."/>
            <person name="Iii D.L."/>
            <person name="Cornejo O."/>
            <person name="Findley S.D."/>
            <person name="Zheng P."/>
            <person name="Utro F."/>
            <person name="Royaert S."/>
            <person name="Saski C."/>
            <person name="Jenkins J."/>
            <person name="Podicheti R."/>
            <person name="Zhao M."/>
            <person name="Scheffler B.E."/>
            <person name="Stack J.C."/>
            <person name="Feltus F.A."/>
            <person name="Mustiga G.M."/>
            <person name="Amores F."/>
            <person name="Phillips W."/>
            <person name="Marelli J.P."/>
            <person name="May G.D."/>
            <person name="Shapiro H."/>
            <person name="Ma J."/>
            <person name="Bustamante C.D."/>
            <person name="Schnell R.J."/>
            <person name="Main D."/>
            <person name="Gilbert D."/>
            <person name="Parida L."/>
            <person name="Kuhn D.N."/>
        </authorList>
    </citation>
    <scope>NUCLEOTIDE SEQUENCE [LARGE SCALE GENOMIC DNA]</scope>
    <source>
        <strain evidence="2">cv. Matina 1-6</strain>
    </source>
</reference>
<organism evidence="1 2">
    <name type="scientific">Theobroma cacao</name>
    <name type="common">Cacao</name>
    <name type="synonym">Cocoa</name>
    <dbReference type="NCBI Taxonomy" id="3641"/>
    <lineage>
        <taxon>Eukaryota</taxon>
        <taxon>Viridiplantae</taxon>
        <taxon>Streptophyta</taxon>
        <taxon>Embryophyta</taxon>
        <taxon>Tracheophyta</taxon>
        <taxon>Spermatophyta</taxon>
        <taxon>Magnoliopsida</taxon>
        <taxon>eudicotyledons</taxon>
        <taxon>Gunneridae</taxon>
        <taxon>Pentapetalae</taxon>
        <taxon>rosids</taxon>
        <taxon>malvids</taxon>
        <taxon>Malvales</taxon>
        <taxon>Malvaceae</taxon>
        <taxon>Byttnerioideae</taxon>
        <taxon>Theobroma</taxon>
    </lineage>
</organism>
<sequence length="81" mass="8890">MVCLPMVSSHGKPHTSSCTLGNQPIYFGCRQSPISSARALQAELCILGWRAFGVFLKLILATKIIGLLGPSLRSEWFLLAW</sequence>
<dbReference type="InParanoid" id="A0A061FW97"/>
<dbReference type="AlphaFoldDB" id="A0A061FW97"/>
<keyword evidence="2" id="KW-1185">Reference proteome</keyword>